<keyword evidence="1" id="KW-0472">Membrane</keyword>
<keyword evidence="2" id="KW-1185">Reference proteome</keyword>
<evidence type="ECO:0000256" key="1">
    <source>
        <dbReference type="SAM" id="Phobius"/>
    </source>
</evidence>
<protein>
    <submittedName>
        <fullName evidence="3">Cyanocobalamin reductase (cyanide-eliminating)</fullName>
    </submittedName>
</protein>
<keyword evidence="1" id="KW-1133">Transmembrane helix</keyword>
<dbReference type="WBParaSite" id="PgR009X_g131_t03">
    <property type="protein sequence ID" value="PgR009X_g131_t03"/>
    <property type="gene ID" value="PgR009X_g131"/>
</dbReference>
<keyword evidence="1" id="KW-0812">Transmembrane</keyword>
<reference evidence="3" key="1">
    <citation type="submission" date="2022-11" db="UniProtKB">
        <authorList>
            <consortium name="WormBaseParasite"/>
        </authorList>
    </citation>
    <scope>IDENTIFICATION</scope>
</reference>
<sequence length="77" mass="8593">LRHVRKSCSACTLSGKVHFQAAFLANVCHLLWIVLEVFLVCGNKSGLISEGRLDIVLCRISRSKYFIQGRCAEVLTN</sequence>
<evidence type="ECO:0000313" key="3">
    <source>
        <dbReference type="WBParaSite" id="PgR009X_g131_t03"/>
    </source>
</evidence>
<dbReference type="AlphaFoldDB" id="A0A915AJH4"/>
<dbReference type="Proteomes" id="UP000887569">
    <property type="component" value="Unplaced"/>
</dbReference>
<proteinExistence type="predicted"/>
<accession>A0A915AJH4</accession>
<name>A0A915AJH4_PARUN</name>
<evidence type="ECO:0000313" key="2">
    <source>
        <dbReference type="Proteomes" id="UP000887569"/>
    </source>
</evidence>
<organism evidence="2 3">
    <name type="scientific">Parascaris univalens</name>
    <name type="common">Nematode worm</name>
    <dbReference type="NCBI Taxonomy" id="6257"/>
    <lineage>
        <taxon>Eukaryota</taxon>
        <taxon>Metazoa</taxon>
        <taxon>Ecdysozoa</taxon>
        <taxon>Nematoda</taxon>
        <taxon>Chromadorea</taxon>
        <taxon>Rhabditida</taxon>
        <taxon>Spirurina</taxon>
        <taxon>Ascaridomorpha</taxon>
        <taxon>Ascaridoidea</taxon>
        <taxon>Ascarididae</taxon>
        <taxon>Parascaris</taxon>
    </lineage>
</organism>
<feature type="transmembrane region" description="Helical" evidence="1">
    <location>
        <begin position="21"/>
        <end position="40"/>
    </location>
</feature>